<dbReference type="SUPFAM" id="SSF48403">
    <property type="entry name" value="Ankyrin repeat"/>
    <property type="match status" value="1"/>
</dbReference>
<dbReference type="Gene3D" id="1.20.1270.60">
    <property type="entry name" value="Arfaptin homology (AH) domain/BAR domain"/>
    <property type="match status" value="1"/>
</dbReference>
<feature type="domain" description="Arf-GAP" evidence="10">
    <location>
        <begin position="463"/>
        <end position="582"/>
    </location>
</feature>
<dbReference type="InterPro" id="IPR045258">
    <property type="entry name" value="ACAP1/2/3-like"/>
</dbReference>
<feature type="compositionally biased region" description="Polar residues" evidence="8">
    <location>
        <begin position="741"/>
        <end position="756"/>
    </location>
</feature>
<keyword evidence="3 6" id="KW-0863">Zinc-finger</keyword>
<keyword evidence="1" id="KW-0343">GTPase activation</keyword>
<sequence>MGADGLLDISNALLDSPQFRGQVRQFDAFAGQLETGIQALHKTSKQLRAASQEYHNRLMEMMQQITAISKLSPLPSQQKIDSTLQGFSEHINEIERNRQLQTEQLQEIVVQPLINDAESGRLAQVRQAKRQADSLQSDYETQLSRLMSKKLTEDVGQLEQTVEAAKLRYVSKMQSLSLEYNLLASVGQSEFLESFLSLMYAQYAYHHQAFSSLRDFEPEMRQMGELIALERRKAHESIDEARDQVVEPQSARGSVGGYMQVGQHEDDSGSGIIESVADATELHPPTTRHRRKVSRSQRRSLASISLSPHGLFQMSGYLFLRSQYSLMASWQRRWFEISDGSLKHCTPDERDCETVPLHLCMVKRGAPVDTRRNVFELIAPNRTYLLQAESLDELNAWKACLKQAIETSLYAHSPQIQHAEIRPASQPPTDSSHPTPSKVEVRAVLSTQSSSMSSDSIVADTQAQRMDRLQRPRGNGKCVDCGKPNPEWASINLGALMCIDCSGIHRSLGVHVSKVRSIKLDHWEPEQLQLMQRLGNARVNHIYEQRQSGEKIDESSTRGDKQPYLQRKYADREFVAAYDGDMAAKLVQAADAADLPLALEALAQGANANCQDSLGKLPLMAAVEMGDFAMLELLLQWGADINRRAQISASTYKGGSSNDLSEPAAIDGTTALHLAVRLGNVRMVWFLIRKGAQWDTPDGYGLLPLDIALEASNVQVVMALRYAAFQKASGLAPGTLKPRQRLNSSQPTSNGSTASNMEPVDILDMDDSFIRDWAVPPYSPFASSSDSSDEEQGSEFGELQTA</sequence>
<evidence type="ECO:0000256" key="1">
    <source>
        <dbReference type="ARBA" id="ARBA00022468"/>
    </source>
</evidence>
<dbReference type="InterPro" id="IPR001849">
    <property type="entry name" value="PH_domain"/>
</dbReference>
<feature type="repeat" description="ANK" evidence="5">
    <location>
        <begin position="667"/>
        <end position="699"/>
    </location>
</feature>
<evidence type="ECO:0000256" key="2">
    <source>
        <dbReference type="ARBA" id="ARBA00022723"/>
    </source>
</evidence>
<dbReference type="InterPro" id="IPR037278">
    <property type="entry name" value="ARFGAP/RecO"/>
</dbReference>
<evidence type="ECO:0000256" key="5">
    <source>
        <dbReference type="PROSITE-ProRule" id="PRU00023"/>
    </source>
</evidence>
<evidence type="ECO:0000256" key="7">
    <source>
        <dbReference type="SAM" id="Coils"/>
    </source>
</evidence>
<dbReference type="PROSITE" id="PS50297">
    <property type="entry name" value="ANK_REP_REGION"/>
    <property type="match status" value="2"/>
</dbReference>
<dbReference type="InterPro" id="IPR036770">
    <property type="entry name" value="Ankyrin_rpt-contain_sf"/>
</dbReference>
<evidence type="ECO:0000259" key="9">
    <source>
        <dbReference type="PROSITE" id="PS50003"/>
    </source>
</evidence>
<dbReference type="CDD" id="cd07307">
    <property type="entry name" value="BAR"/>
    <property type="match status" value="1"/>
</dbReference>
<keyword evidence="5" id="KW-0040">ANK repeat</keyword>
<dbReference type="SMART" id="SM00233">
    <property type="entry name" value="PH"/>
    <property type="match status" value="1"/>
</dbReference>
<dbReference type="Proteomes" id="UP001139887">
    <property type="component" value="Unassembled WGS sequence"/>
</dbReference>
<evidence type="ECO:0008006" key="13">
    <source>
        <dbReference type="Google" id="ProtNLM"/>
    </source>
</evidence>
<organism evidence="11 12">
    <name type="scientific">Coemansia brasiliensis</name>
    <dbReference type="NCBI Taxonomy" id="2650707"/>
    <lineage>
        <taxon>Eukaryota</taxon>
        <taxon>Fungi</taxon>
        <taxon>Fungi incertae sedis</taxon>
        <taxon>Zoopagomycota</taxon>
        <taxon>Kickxellomycotina</taxon>
        <taxon>Kickxellomycetes</taxon>
        <taxon>Kickxellales</taxon>
        <taxon>Kickxellaceae</taxon>
        <taxon>Coemansia</taxon>
    </lineage>
</organism>
<dbReference type="InterPro" id="IPR001164">
    <property type="entry name" value="ArfGAP_dom"/>
</dbReference>
<dbReference type="OrthoDB" id="10266696at2759"/>
<dbReference type="InterPro" id="IPR011993">
    <property type="entry name" value="PH-like_dom_sf"/>
</dbReference>
<dbReference type="GO" id="GO:0005096">
    <property type="term" value="F:GTPase activator activity"/>
    <property type="evidence" value="ECO:0007669"/>
    <property type="project" value="UniProtKB-KW"/>
</dbReference>
<accession>A0A9W8M1Z1</accession>
<reference evidence="11" key="1">
    <citation type="submission" date="2022-07" db="EMBL/GenBank/DDBJ databases">
        <title>Phylogenomic reconstructions and comparative analyses of Kickxellomycotina fungi.</title>
        <authorList>
            <person name="Reynolds N.K."/>
            <person name="Stajich J.E."/>
            <person name="Barry K."/>
            <person name="Grigoriev I.V."/>
            <person name="Crous P."/>
            <person name="Smith M.E."/>
        </authorList>
    </citation>
    <scope>NUCLEOTIDE SEQUENCE</scope>
    <source>
        <strain evidence="11">NRRL 1566</strain>
    </source>
</reference>
<dbReference type="Pfam" id="PF12796">
    <property type="entry name" value="Ank_2"/>
    <property type="match status" value="1"/>
</dbReference>
<dbReference type="Gene3D" id="2.30.29.30">
    <property type="entry name" value="Pleckstrin-homology domain (PH domain)/Phosphotyrosine-binding domain (PTB)"/>
    <property type="match status" value="1"/>
</dbReference>
<dbReference type="PRINTS" id="PR00405">
    <property type="entry name" value="REVINTRACTNG"/>
</dbReference>
<evidence type="ECO:0000256" key="4">
    <source>
        <dbReference type="ARBA" id="ARBA00022833"/>
    </source>
</evidence>
<dbReference type="InterPro" id="IPR002110">
    <property type="entry name" value="Ankyrin_rpt"/>
</dbReference>
<feature type="repeat" description="ANK" evidence="5">
    <location>
        <begin position="614"/>
        <end position="646"/>
    </location>
</feature>
<gene>
    <name evidence="11" type="ORF">IWW36_001032</name>
</gene>
<keyword evidence="2" id="KW-0479">Metal-binding</keyword>
<dbReference type="SUPFAM" id="SSF50729">
    <property type="entry name" value="PH domain-like"/>
    <property type="match status" value="1"/>
</dbReference>
<feature type="coiled-coil region" evidence="7">
    <location>
        <begin position="91"/>
        <end position="168"/>
    </location>
</feature>
<dbReference type="InterPro" id="IPR038508">
    <property type="entry name" value="ArfGAP_dom_sf"/>
</dbReference>
<dbReference type="Pfam" id="PF00023">
    <property type="entry name" value="Ank"/>
    <property type="match status" value="1"/>
</dbReference>
<dbReference type="SMART" id="SM00248">
    <property type="entry name" value="ANK"/>
    <property type="match status" value="3"/>
</dbReference>
<dbReference type="InterPro" id="IPR004148">
    <property type="entry name" value="BAR_dom"/>
</dbReference>
<dbReference type="SUPFAM" id="SSF103657">
    <property type="entry name" value="BAR/IMD domain-like"/>
    <property type="match status" value="1"/>
</dbReference>
<proteinExistence type="predicted"/>
<keyword evidence="7" id="KW-0175">Coiled coil</keyword>
<dbReference type="Pfam" id="PF00169">
    <property type="entry name" value="PH"/>
    <property type="match status" value="1"/>
</dbReference>
<keyword evidence="4" id="KW-0862">Zinc</keyword>
<dbReference type="Gene3D" id="1.25.40.20">
    <property type="entry name" value="Ankyrin repeat-containing domain"/>
    <property type="match status" value="1"/>
</dbReference>
<dbReference type="GO" id="GO:0005737">
    <property type="term" value="C:cytoplasm"/>
    <property type="evidence" value="ECO:0007669"/>
    <property type="project" value="InterPro"/>
</dbReference>
<feature type="region of interest" description="Disordered" evidence="8">
    <location>
        <begin position="780"/>
        <end position="802"/>
    </location>
</feature>
<feature type="region of interest" description="Disordered" evidence="8">
    <location>
        <begin position="735"/>
        <end position="758"/>
    </location>
</feature>
<dbReference type="GO" id="GO:0008270">
    <property type="term" value="F:zinc ion binding"/>
    <property type="evidence" value="ECO:0007669"/>
    <property type="project" value="UniProtKB-KW"/>
</dbReference>
<dbReference type="AlphaFoldDB" id="A0A9W8M1Z1"/>
<dbReference type="PROSITE" id="PS50088">
    <property type="entry name" value="ANK_REPEAT"/>
    <property type="match status" value="2"/>
</dbReference>
<name>A0A9W8M1Z1_9FUNG</name>
<dbReference type="PANTHER" id="PTHR23180">
    <property type="entry name" value="CENTAURIN/ARF"/>
    <property type="match status" value="1"/>
</dbReference>
<evidence type="ECO:0000313" key="11">
    <source>
        <dbReference type="EMBL" id="KAJ2851548.1"/>
    </source>
</evidence>
<dbReference type="Pfam" id="PF16746">
    <property type="entry name" value="BAR_3"/>
    <property type="match status" value="1"/>
</dbReference>
<evidence type="ECO:0000256" key="6">
    <source>
        <dbReference type="PROSITE-ProRule" id="PRU00288"/>
    </source>
</evidence>
<dbReference type="PANTHER" id="PTHR23180:SF160">
    <property type="entry name" value="ADP-RIBOSYLATION FACTOR GTPASE-ACTIVATING PROTEIN EFFECTOR PROTEIN 1"/>
    <property type="match status" value="1"/>
</dbReference>
<dbReference type="SMART" id="SM00105">
    <property type="entry name" value="ArfGap"/>
    <property type="match status" value="1"/>
</dbReference>
<evidence type="ECO:0000256" key="3">
    <source>
        <dbReference type="ARBA" id="ARBA00022771"/>
    </source>
</evidence>
<dbReference type="FunFam" id="1.10.220.150:FF:000009">
    <property type="entry name" value="stromal membrane-associated protein 1 isoform X1"/>
    <property type="match status" value="1"/>
</dbReference>
<dbReference type="PROSITE" id="PS50003">
    <property type="entry name" value="PH_DOMAIN"/>
    <property type="match status" value="1"/>
</dbReference>
<dbReference type="PROSITE" id="PS50115">
    <property type="entry name" value="ARFGAP"/>
    <property type="match status" value="1"/>
</dbReference>
<evidence type="ECO:0000259" key="10">
    <source>
        <dbReference type="PROSITE" id="PS50115"/>
    </source>
</evidence>
<dbReference type="SUPFAM" id="SSF57863">
    <property type="entry name" value="ArfGap/RecO-like zinc finger"/>
    <property type="match status" value="1"/>
</dbReference>
<comment type="caution">
    <text evidence="11">The sequence shown here is derived from an EMBL/GenBank/DDBJ whole genome shotgun (WGS) entry which is preliminary data.</text>
</comment>
<dbReference type="Gene3D" id="1.10.220.150">
    <property type="entry name" value="Arf GTPase activating protein"/>
    <property type="match status" value="1"/>
</dbReference>
<evidence type="ECO:0000313" key="12">
    <source>
        <dbReference type="Proteomes" id="UP001139887"/>
    </source>
</evidence>
<evidence type="ECO:0000256" key="8">
    <source>
        <dbReference type="SAM" id="MobiDB-lite"/>
    </source>
</evidence>
<protein>
    <recommendedName>
        <fullName evidence="13">ArfGap-domain-containing protein</fullName>
    </recommendedName>
</protein>
<keyword evidence="12" id="KW-1185">Reference proteome</keyword>
<dbReference type="EMBL" id="JANBUW010000011">
    <property type="protein sequence ID" value="KAJ2851548.1"/>
    <property type="molecule type" value="Genomic_DNA"/>
</dbReference>
<feature type="domain" description="PH" evidence="9">
    <location>
        <begin position="311"/>
        <end position="406"/>
    </location>
</feature>
<dbReference type="InterPro" id="IPR027267">
    <property type="entry name" value="AH/BAR_dom_sf"/>
</dbReference>
<dbReference type="Pfam" id="PF01412">
    <property type="entry name" value="ArfGap"/>
    <property type="match status" value="1"/>
</dbReference>